<dbReference type="AlphaFoldDB" id="A0A6N2S4S7"/>
<reference evidence="2" key="1">
    <citation type="submission" date="2019-11" db="EMBL/GenBank/DDBJ databases">
        <authorList>
            <person name="Feng L."/>
        </authorList>
    </citation>
    <scope>NUCLEOTIDE SEQUENCE</scope>
    <source>
        <strain evidence="2">AundefinedLFYP135</strain>
    </source>
</reference>
<gene>
    <name evidence="2" type="ORF">AULFYP135_00761</name>
</gene>
<evidence type="ECO:0000259" key="1">
    <source>
        <dbReference type="Pfam" id="PF00882"/>
    </source>
</evidence>
<dbReference type="InterPro" id="IPR029002">
    <property type="entry name" value="PLPC/GPLD1"/>
</dbReference>
<name>A0A6N2S4S7_9FIRM</name>
<sequence>MPSFITHHLFGKDLAILLEGRSAELIKQHPIPYHWGLQGPDIFFFHRIFSGRKSSLPQYGTILHTQKTDQLFQVMAQEISAYSGRLEFDELLAYYIGFIGHYCLDCSAHPYVYSKQVELQKRLSPKHWRGLHHRIESDIDSSLYRLKEHRPVNTFPVKRNYRIDDRFALSLAIVYHKVLSSLYGLNIKPEELRRSLGDAVRAFTIEVEPTGFLFRSVTRAAEKVSGQGELLSAFLKKPGASFSILNREHHGWSSADKPELRRFDSFLDLYYSALFEAKRMTLAAVKAVTQGREFVPKGLISFDAGSLRK</sequence>
<dbReference type="EMBL" id="CACRSL010000003">
    <property type="protein sequence ID" value="VYS88347.1"/>
    <property type="molecule type" value="Genomic_DNA"/>
</dbReference>
<accession>A0A6N2S4S7</accession>
<dbReference type="Pfam" id="PF00882">
    <property type="entry name" value="Zn_dep_PLPC"/>
    <property type="match status" value="1"/>
</dbReference>
<feature type="domain" description="Phospholipase C/D" evidence="1">
    <location>
        <begin position="6"/>
        <end position="161"/>
    </location>
</feature>
<protein>
    <recommendedName>
        <fullName evidence="1">Phospholipase C/D domain-containing protein</fullName>
    </recommendedName>
</protein>
<organism evidence="2">
    <name type="scientific">uncultured Anaerotruncus sp</name>
    <dbReference type="NCBI Taxonomy" id="905011"/>
    <lineage>
        <taxon>Bacteria</taxon>
        <taxon>Bacillati</taxon>
        <taxon>Bacillota</taxon>
        <taxon>Clostridia</taxon>
        <taxon>Eubacteriales</taxon>
        <taxon>Oscillospiraceae</taxon>
        <taxon>Anaerotruncus</taxon>
        <taxon>environmental samples</taxon>
    </lineage>
</organism>
<proteinExistence type="predicted"/>
<evidence type="ECO:0000313" key="2">
    <source>
        <dbReference type="EMBL" id="VYS88347.1"/>
    </source>
</evidence>